<dbReference type="VEuPathDB" id="FungiDB:GGTG_09309"/>
<sequence>MASSLRILSKRPSPLLSSSRATPPPPAKGALLLPVSDRRFVHVGVKSETTPAPTKPSESQAIPLGAYYEYILHEPQPVDKQKHYEPPSSAAADAEASKASEPSKQST</sequence>
<dbReference type="OrthoDB" id="5215183at2759"/>
<protein>
    <submittedName>
        <fullName evidence="2 3">Uncharacterized protein</fullName>
    </submittedName>
</protein>
<feature type="region of interest" description="Disordered" evidence="1">
    <location>
        <begin position="1"/>
        <end position="32"/>
    </location>
</feature>
<feature type="region of interest" description="Disordered" evidence="1">
    <location>
        <begin position="75"/>
        <end position="107"/>
    </location>
</feature>
<evidence type="ECO:0000256" key="1">
    <source>
        <dbReference type="SAM" id="MobiDB-lite"/>
    </source>
</evidence>
<reference evidence="2" key="3">
    <citation type="submission" date="2010-09" db="EMBL/GenBank/DDBJ databases">
        <title>Annotation of Gaeumannomyces graminis var. tritici R3-111a-1.</title>
        <authorList>
            <consortium name="The Broad Institute Genome Sequencing Platform"/>
            <person name="Ma L.-J."/>
            <person name="Dead R."/>
            <person name="Young S.K."/>
            <person name="Zeng Q."/>
            <person name="Gargeya S."/>
            <person name="Fitzgerald M."/>
            <person name="Haas B."/>
            <person name="Abouelleil A."/>
            <person name="Alvarado L."/>
            <person name="Arachchi H.M."/>
            <person name="Berlin A."/>
            <person name="Brown A."/>
            <person name="Chapman S.B."/>
            <person name="Chen Z."/>
            <person name="Dunbar C."/>
            <person name="Freedman E."/>
            <person name="Gearin G."/>
            <person name="Gellesch M."/>
            <person name="Goldberg J."/>
            <person name="Griggs A."/>
            <person name="Gujja S."/>
            <person name="Heiman D."/>
            <person name="Howarth C."/>
            <person name="Larson L."/>
            <person name="Lui A."/>
            <person name="MacDonald P.J.P."/>
            <person name="Mehta T."/>
            <person name="Montmayeur A."/>
            <person name="Murphy C."/>
            <person name="Neiman D."/>
            <person name="Pearson M."/>
            <person name="Priest M."/>
            <person name="Roberts A."/>
            <person name="Saif S."/>
            <person name="Shea T."/>
            <person name="Shenoy N."/>
            <person name="Sisk P."/>
            <person name="Stolte C."/>
            <person name="Sykes S."/>
            <person name="Yandava C."/>
            <person name="Wortman J."/>
            <person name="Nusbaum C."/>
            <person name="Birren B."/>
        </authorList>
    </citation>
    <scope>NUCLEOTIDE SEQUENCE</scope>
    <source>
        <strain evidence="2">R3-111a-1</strain>
    </source>
</reference>
<dbReference type="EMBL" id="GL385399">
    <property type="protein sequence ID" value="EJT72443.1"/>
    <property type="molecule type" value="Genomic_DNA"/>
</dbReference>
<dbReference type="AlphaFoldDB" id="J3P712"/>
<organism evidence="2">
    <name type="scientific">Gaeumannomyces tritici (strain R3-111a-1)</name>
    <name type="common">Wheat and barley take-all root rot fungus</name>
    <name type="synonym">Gaeumannomyces graminis var. tritici</name>
    <dbReference type="NCBI Taxonomy" id="644352"/>
    <lineage>
        <taxon>Eukaryota</taxon>
        <taxon>Fungi</taxon>
        <taxon>Dikarya</taxon>
        <taxon>Ascomycota</taxon>
        <taxon>Pezizomycotina</taxon>
        <taxon>Sordariomycetes</taxon>
        <taxon>Sordariomycetidae</taxon>
        <taxon>Magnaporthales</taxon>
        <taxon>Magnaporthaceae</taxon>
        <taxon>Gaeumannomyces</taxon>
    </lineage>
</organism>
<dbReference type="Proteomes" id="UP000006039">
    <property type="component" value="Unassembled WGS sequence"/>
</dbReference>
<feature type="compositionally biased region" description="Low complexity" evidence="1">
    <location>
        <begin position="1"/>
        <end position="21"/>
    </location>
</feature>
<evidence type="ECO:0000313" key="4">
    <source>
        <dbReference type="Proteomes" id="UP000006039"/>
    </source>
</evidence>
<reference evidence="3" key="4">
    <citation type="journal article" date="2015" name="G3 (Bethesda)">
        <title>Genome sequences of three phytopathogenic species of the Magnaporthaceae family of fungi.</title>
        <authorList>
            <person name="Okagaki L.H."/>
            <person name="Nunes C.C."/>
            <person name="Sailsbery J."/>
            <person name="Clay B."/>
            <person name="Brown D."/>
            <person name="John T."/>
            <person name="Oh Y."/>
            <person name="Young N."/>
            <person name="Fitzgerald M."/>
            <person name="Haas B.J."/>
            <person name="Zeng Q."/>
            <person name="Young S."/>
            <person name="Adiconis X."/>
            <person name="Fan L."/>
            <person name="Levin J.Z."/>
            <person name="Mitchell T.K."/>
            <person name="Okubara P.A."/>
            <person name="Farman M.L."/>
            <person name="Kohn L.M."/>
            <person name="Birren B."/>
            <person name="Ma L.-J."/>
            <person name="Dean R.A."/>
        </authorList>
    </citation>
    <scope>NUCLEOTIDE SEQUENCE</scope>
    <source>
        <strain evidence="3">R3-111a-1</strain>
    </source>
</reference>
<dbReference type="HOGENOM" id="CLU_2278044_0_0_1"/>
<keyword evidence="4" id="KW-1185">Reference proteome</keyword>
<feature type="compositionally biased region" description="Basic and acidic residues" evidence="1">
    <location>
        <begin position="76"/>
        <end position="85"/>
    </location>
</feature>
<feature type="compositionally biased region" description="Low complexity" evidence="1">
    <location>
        <begin position="86"/>
        <end position="107"/>
    </location>
</feature>
<gene>
    <name evidence="3" type="primary">20349767</name>
    <name evidence="2" type="ORF">GGTG_09309</name>
</gene>
<proteinExistence type="predicted"/>
<reference evidence="3" key="5">
    <citation type="submission" date="2018-04" db="UniProtKB">
        <authorList>
            <consortium name="EnsemblFungi"/>
        </authorList>
    </citation>
    <scope>IDENTIFICATION</scope>
    <source>
        <strain evidence="3">R3-111a-1</strain>
    </source>
</reference>
<accession>J3P712</accession>
<dbReference type="STRING" id="644352.J3P712"/>
<reference evidence="4" key="1">
    <citation type="submission" date="2010-07" db="EMBL/GenBank/DDBJ databases">
        <title>The genome sequence of Gaeumannomyces graminis var. tritici strain R3-111a-1.</title>
        <authorList>
            <consortium name="The Broad Institute Genome Sequencing Platform"/>
            <person name="Ma L.-J."/>
            <person name="Dead R."/>
            <person name="Young S."/>
            <person name="Zeng Q."/>
            <person name="Koehrsen M."/>
            <person name="Alvarado L."/>
            <person name="Berlin A."/>
            <person name="Chapman S.B."/>
            <person name="Chen Z."/>
            <person name="Freedman E."/>
            <person name="Gellesch M."/>
            <person name="Goldberg J."/>
            <person name="Griggs A."/>
            <person name="Gujja S."/>
            <person name="Heilman E.R."/>
            <person name="Heiman D."/>
            <person name="Hepburn T."/>
            <person name="Howarth C."/>
            <person name="Jen D."/>
            <person name="Larson L."/>
            <person name="Mehta T."/>
            <person name="Neiman D."/>
            <person name="Pearson M."/>
            <person name="Roberts A."/>
            <person name="Saif S."/>
            <person name="Shea T."/>
            <person name="Shenoy N."/>
            <person name="Sisk P."/>
            <person name="Stolte C."/>
            <person name="Sykes S."/>
            <person name="Walk T."/>
            <person name="White J."/>
            <person name="Yandava C."/>
            <person name="Haas B."/>
            <person name="Nusbaum C."/>
            <person name="Birren B."/>
        </authorList>
    </citation>
    <scope>NUCLEOTIDE SEQUENCE [LARGE SCALE GENOMIC DNA]</scope>
    <source>
        <strain evidence="4">R3-111a-1</strain>
    </source>
</reference>
<name>J3P712_GAET3</name>
<reference evidence="2" key="2">
    <citation type="submission" date="2010-07" db="EMBL/GenBank/DDBJ databases">
        <authorList>
            <consortium name="The Broad Institute Genome Sequencing Platform"/>
            <consortium name="Broad Institute Genome Sequencing Center for Infectious Disease"/>
            <person name="Ma L.-J."/>
            <person name="Dead R."/>
            <person name="Young S."/>
            <person name="Zeng Q."/>
            <person name="Koehrsen M."/>
            <person name="Alvarado L."/>
            <person name="Berlin A."/>
            <person name="Chapman S.B."/>
            <person name="Chen Z."/>
            <person name="Freedman E."/>
            <person name="Gellesch M."/>
            <person name="Goldberg J."/>
            <person name="Griggs A."/>
            <person name="Gujja S."/>
            <person name="Heilman E.R."/>
            <person name="Heiman D."/>
            <person name="Hepburn T."/>
            <person name="Howarth C."/>
            <person name="Jen D."/>
            <person name="Larson L."/>
            <person name="Mehta T."/>
            <person name="Neiman D."/>
            <person name="Pearson M."/>
            <person name="Roberts A."/>
            <person name="Saif S."/>
            <person name="Shea T."/>
            <person name="Shenoy N."/>
            <person name="Sisk P."/>
            <person name="Stolte C."/>
            <person name="Sykes S."/>
            <person name="Walk T."/>
            <person name="White J."/>
            <person name="Yandava C."/>
            <person name="Haas B."/>
            <person name="Nusbaum C."/>
            <person name="Birren B."/>
        </authorList>
    </citation>
    <scope>NUCLEOTIDE SEQUENCE</scope>
    <source>
        <strain evidence="2">R3-111a-1</strain>
    </source>
</reference>
<evidence type="ECO:0000313" key="2">
    <source>
        <dbReference type="EMBL" id="EJT72443.1"/>
    </source>
</evidence>
<dbReference type="GeneID" id="20349767"/>
<dbReference type="RefSeq" id="XP_009225417.1">
    <property type="nucleotide sequence ID" value="XM_009227153.1"/>
</dbReference>
<evidence type="ECO:0000313" key="3">
    <source>
        <dbReference type="EnsemblFungi" id="EJT72443"/>
    </source>
</evidence>
<dbReference type="EnsemblFungi" id="EJT72443">
    <property type="protein sequence ID" value="EJT72443"/>
    <property type="gene ID" value="GGTG_09309"/>
</dbReference>
<dbReference type="eggNOG" id="ENOG502T6FR">
    <property type="taxonomic scope" value="Eukaryota"/>
</dbReference>